<dbReference type="Gramene" id="AUR62029881-RA">
    <property type="protein sequence ID" value="AUR62029881-RA:cds"/>
    <property type="gene ID" value="AUR62029881"/>
</dbReference>
<reference evidence="1" key="1">
    <citation type="journal article" date="2017" name="Nature">
        <title>The genome of Chenopodium quinoa.</title>
        <authorList>
            <person name="Jarvis D.E."/>
            <person name="Ho Y.S."/>
            <person name="Lightfoot D.J."/>
            <person name="Schmoeckel S.M."/>
            <person name="Li B."/>
            <person name="Borm T.J.A."/>
            <person name="Ohyanagi H."/>
            <person name="Mineta K."/>
            <person name="Michell C.T."/>
            <person name="Saber N."/>
            <person name="Kharbatia N.M."/>
            <person name="Rupper R.R."/>
            <person name="Sharp A.R."/>
            <person name="Dally N."/>
            <person name="Boughton B.A."/>
            <person name="Woo Y.H."/>
            <person name="Gao G."/>
            <person name="Schijlen E.G.W.M."/>
            <person name="Guo X."/>
            <person name="Momin A.A."/>
            <person name="Negrao S."/>
            <person name="Al-Babili S."/>
            <person name="Gehring C."/>
            <person name="Roessner U."/>
            <person name="Jung C."/>
            <person name="Murphy K."/>
            <person name="Arold S.T."/>
            <person name="Gojobori T."/>
            <person name="van der Linden C.G."/>
            <person name="van Loo E.N."/>
            <person name="Jellen E.N."/>
            <person name="Maughan P.J."/>
            <person name="Tester M."/>
        </authorList>
    </citation>
    <scope>NUCLEOTIDE SEQUENCE [LARGE SCALE GENOMIC DNA]</scope>
    <source>
        <strain evidence="1">cv. PI 614886</strain>
    </source>
</reference>
<dbReference type="EnsemblPlants" id="AUR62029881-RA">
    <property type="protein sequence ID" value="AUR62029881-RA:cds"/>
    <property type="gene ID" value="AUR62029881"/>
</dbReference>
<dbReference type="AlphaFoldDB" id="A0A803MID3"/>
<organism evidence="1 2">
    <name type="scientific">Chenopodium quinoa</name>
    <name type="common">Quinoa</name>
    <dbReference type="NCBI Taxonomy" id="63459"/>
    <lineage>
        <taxon>Eukaryota</taxon>
        <taxon>Viridiplantae</taxon>
        <taxon>Streptophyta</taxon>
        <taxon>Embryophyta</taxon>
        <taxon>Tracheophyta</taxon>
        <taxon>Spermatophyta</taxon>
        <taxon>Magnoliopsida</taxon>
        <taxon>eudicotyledons</taxon>
        <taxon>Gunneridae</taxon>
        <taxon>Pentapetalae</taxon>
        <taxon>Caryophyllales</taxon>
        <taxon>Chenopodiaceae</taxon>
        <taxon>Chenopodioideae</taxon>
        <taxon>Atripliceae</taxon>
        <taxon>Chenopodium</taxon>
    </lineage>
</organism>
<reference evidence="1" key="2">
    <citation type="submission" date="2021-03" db="UniProtKB">
        <authorList>
            <consortium name="EnsemblPlants"/>
        </authorList>
    </citation>
    <scope>IDENTIFICATION</scope>
</reference>
<name>A0A803MID3_CHEQI</name>
<evidence type="ECO:0000313" key="2">
    <source>
        <dbReference type="Proteomes" id="UP000596660"/>
    </source>
</evidence>
<protein>
    <submittedName>
        <fullName evidence="1">Uncharacterized protein</fullName>
    </submittedName>
</protein>
<accession>A0A803MID3</accession>
<evidence type="ECO:0000313" key="1">
    <source>
        <dbReference type="EnsemblPlants" id="AUR62029881-RA:cds"/>
    </source>
</evidence>
<sequence length="44" mass="5107">MQRSLLKNVLASAMVWDGVLFAKGNNIVYVPMYIHVLRPRNPFF</sequence>
<dbReference type="Proteomes" id="UP000596660">
    <property type="component" value="Unplaced"/>
</dbReference>
<keyword evidence="2" id="KW-1185">Reference proteome</keyword>
<proteinExistence type="predicted"/>